<evidence type="ECO:0000313" key="2">
    <source>
        <dbReference type="Proteomes" id="UP000028123"/>
    </source>
</evidence>
<accession>A0A081P4Q5</accession>
<sequence length="143" mass="16627">MCTEQLSRYCGKNGWTGYDETWAIDLNQVLKLKWHSIYGQILFERILHEAWLQVKENKGAGEIDCETLERNRQKAKHAQKLCKEKERGQEYYTPALVRHIDFKVNHVGELYALVGHVRFDKGGAMRVVPLLYLGKAQRSDHPS</sequence>
<dbReference type="AlphaFoldDB" id="A0A081P4Q5"/>
<gene>
    <name evidence="1" type="ORF">ET33_02890</name>
</gene>
<proteinExistence type="predicted"/>
<protein>
    <submittedName>
        <fullName evidence="1">Uncharacterized protein</fullName>
    </submittedName>
</protein>
<dbReference type="Proteomes" id="UP000028123">
    <property type="component" value="Unassembled WGS sequence"/>
</dbReference>
<reference evidence="1 2" key="1">
    <citation type="submission" date="2014-06" db="EMBL/GenBank/DDBJ databases">
        <title>Draft genome sequence of Paenibacillus sp. MSt1.</title>
        <authorList>
            <person name="Aw Y.K."/>
            <person name="Ong K.S."/>
            <person name="Gan H.M."/>
            <person name="Lee S.M."/>
        </authorList>
    </citation>
    <scope>NUCLEOTIDE SEQUENCE [LARGE SCALE GENOMIC DNA]</scope>
    <source>
        <strain evidence="1 2">MSt1</strain>
    </source>
</reference>
<dbReference type="eggNOG" id="COG3344">
    <property type="taxonomic scope" value="Bacteria"/>
</dbReference>
<evidence type="ECO:0000313" key="1">
    <source>
        <dbReference type="EMBL" id="KEQ25678.1"/>
    </source>
</evidence>
<dbReference type="EMBL" id="JNVM01000010">
    <property type="protein sequence ID" value="KEQ25678.1"/>
    <property type="molecule type" value="Genomic_DNA"/>
</dbReference>
<comment type="caution">
    <text evidence="1">The sequence shown here is derived from an EMBL/GenBank/DDBJ whole genome shotgun (WGS) entry which is preliminary data.</text>
</comment>
<organism evidence="1 2">
    <name type="scientific">Paenibacillus tyrfis</name>
    <dbReference type="NCBI Taxonomy" id="1501230"/>
    <lineage>
        <taxon>Bacteria</taxon>
        <taxon>Bacillati</taxon>
        <taxon>Bacillota</taxon>
        <taxon>Bacilli</taxon>
        <taxon>Bacillales</taxon>
        <taxon>Paenibacillaceae</taxon>
        <taxon>Paenibacillus</taxon>
    </lineage>
</organism>
<name>A0A081P4Q5_9BACL</name>
<keyword evidence="2" id="KW-1185">Reference proteome</keyword>